<dbReference type="PANTHER" id="PTHR34115">
    <property type="entry name" value="PROTEIN, PUTATIVE-RELATED"/>
    <property type="match status" value="1"/>
</dbReference>
<keyword evidence="1" id="KW-0812">Transmembrane</keyword>
<comment type="caution">
    <text evidence="2">The sequence shown here is derived from an EMBL/GenBank/DDBJ whole genome shotgun (WGS) entry which is preliminary data.</text>
</comment>
<dbReference type="InterPro" id="IPR053258">
    <property type="entry name" value="Ca-permeable_cation_channel"/>
</dbReference>
<dbReference type="EMBL" id="JAPFFL010000002">
    <property type="protein sequence ID" value="KAJ6741646.1"/>
    <property type="molecule type" value="Genomic_DNA"/>
</dbReference>
<feature type="transmembrane region" description="Helical" evidence="1">
    <location>
        <begin position="50"/>
        <end position="69"/>
    </location>
</feature>
<keyword evidence="1" id="KW-0472">Membrane</keyword>
<feature type="transmembrane region" description="Helical" evidence="1">
    <location>
        <begin position="20"/>
        <end position="38"/>
    </location>
</feature>
<keyword evidence="3" id="KW-1185">Reference proteome</keyword>
<gene>
    <name evidence="2" type="ORF">OIU85_015796</name>
</gene>
<evidence type="ECO:0000256" key="1">
    <source>
        <dbReference type="SAM" id="Phobius"/>
    </source>
</evidence>
<accession>A0A9Q0V3W5</accession>
<feature type="transmembrane region" description="Helical" evidence="1">
    <location>
        <begin position="90"/>
        <end position="110"/>
    </location>
</feature>
<evidence type="ECO:0000313" key="2">
    <source>
        <dbReference type="EMBL" id="KAJ6741646.1"/>
    </source>
</evidence>
<dbReference type="PANTHER" id="PTHR34115:SF5">
    <property type="entry name" value="PROTEIN, PUTATIVE-RELATED"/>
    <property type="match status" value="1"/>
</dbReference>
<proteinExistence type="predicted"/>
<dbReference type="Proteomes" id="UP001151529">
    <property type="component" value="Chromosome 6"/>
</dbReference>
<sequence length="225" mass="26061">MTARNYVQQDQQTTPNSTHAIFTFIMPVLLCFLQLMYQGKDYSPFDTHPITMWIALTCVLAYCVIYGVEKSCTKLFSVSSLRLRSSWWRDAVWFAISSFFSLYTISRLYAANPISSVHLVFIMGITIQPQFGKPWRWNLQNMGLSGKHQLMLVGSYGTLRIKDTDFPFDTICTRAHRYIRRRIFKIFGQKTLDMSRVPRSLNPWLLLEQKTFSSVHACQESVKGG</sequence>
<organism evidence="2 3">
    <name type="scientific">Salix viminalis</name>
    <name type="common">Common osier</name>
    <name type="synonym">Basket willow</name>
    <dbReference type="NCBI Taxonomy" id="40686"/>
    <lineage>
        <taxon>Eukaryota</taxon>
        <taxon>Viridiplantae</taxon>
        <taxon>Streptophyta</taxon>
        <taxon>Embryophyta</taxon>
        <taxon>Tracheophyta</taxon>
        <taxon>Spermatophyta</taxon>
        <taxon>Magnoliopsida</taxon>
        <taxon>eudicotyledons</taxon>
        <taxon>Gunneridae</taxon>
        <taxon>Pentapetalae</taxon>
        <taxon>rosids</taxon>
        <taxon>fabids</taxon>
        <taxon>Malpighiales</taxon>
        <taxon>Salicaceae</taxon>
        <taxon>Saliceae</taxon>
        <taxon>Salix</taxon>
    </lineage>
</organism>
<dbReference type="AlphaFoldDB" id="A0A9Q0V3W5"/>
<keyword evidence="1" id="KW-1133">Transmembrane helix</keyword>
<reference evidence="2" key="2">
    <citation type="journal article" date="2023" name="Int. J. Mol. Sci.">
        <title>De Novo Assembly and Annotation of 11 Diverse Shrub Willow (Salix) Genomes Reveals Novel Gene Organization in Sex-Linked Regions.</title>
        <authorList>
            <person name="Hyden B."/>
            <person name="Feng K."/>
            <person name="Yates T.B."/>
            <person name="Jawdy S."/>
            <person name="Cereghino C."/>
            <person name="Smart L.B."/>
            <person name="Muchero W."/>
        </authorList>
    </citation>
    <scope>NUCLEOTIDE SEQUENCE [LARGE SCALE GENOMIC DNA]</scope>
    <source>
        <tissue evidence="2">Shoot tip</tissue>
    </source>
</reference>
<dbReference type="OrthoDB" id="1730662at2759"/>
<reference evidence="2" key="1">
    <citation type="submission" date="2022-11" db="EMBL/GenBank/DDBJ databases">
        <authorList>
            <person name="Hyden B.L."/>
            <person name="Feng K."/>
            <person name="Yates T."/>
            <person name="Jawdy S."/>
            <person name="Smart L.B."/>
            <person name="Muchero W."/>
        </authorList>
    </citation>
    <scope>NUCLEOTIDE SEQUENCE</scope>
    <source>
        <tissue evidence="2">Shoot tip</tissue>
    </source>
</reference>
<name>A0A9Q0V3W5_SALVM</name>
<evidence type="ECO:0000313" key="3">
    <source>
        <dbReference type="Proteomes" id="UP001151529"/>
    </source>
</evidence>
<protein>
    <submittedName>
        <fullName evidence="2">PROTEIN putative-RELATED</fullName>
    </submittedName>
</protein>